<feature type="chain" id="PRO_5045729072" evidence="1">
    <location>
        <begin position="21"/>
        <end position="106"/>
    </location>
</feature>
<comment type="caution">
    <text evidence="3">The sequence shown here is derived from an EMBL/GenBank/DDBJ whole genome shotgun (WGS) entry which is preliminary data.</text>
</comment>
<reference evidence="3 4" key="1">
    <citation type="submission" date="2024-06" db="EMBL/GenBank/DDBJ databases">
        <authorList>
            <person name="Tuo L."/>
        </authorList>
    </citation>
    <scope>NUCLEOTIDE SEQUENCE [LARGE SCALE GENOMIC DNA]</scope>
    <source>
        <strain evidence="3 4">ZMM04-5</strain>
    </source>
</reference>
<evidence type="ECO:0000313" key="3">
    <source>
        <dbReference type="EMBL" id="MEW9807028.1"/>
    </source>
</evidence>
<keyword evidence="1" id="KW-0732">Signal</keyword>
<dbReference type="Pfam" id="PF18602">
    <property type="entry name" value="Rap1a"/>
    <property type="match status" value="1"/>
</dbReference>
<dbReference type="EMBL" id="JBFOCI010000003">
    <property type="protein sequence ID" value="MEW9807028.1"/>
    <property type="molecule type" value="Genomic_DNA"/>
</dbReference>
<evidence type="ECO:0000259" key="2">
    <source>
        <dbReference type="Pfam" id="PF18602"/>
    </source>
</evidence>
<dbReference type="InterPro" id="IPR041238">
    <property type="entry name" value="Rap1a"/>
</dbReference>
<dbReference type="RefSeq" id="WP_367724149.1">
    <property type="nucleotide sequence ID" value="NZ_JBFOCH010000003.1"/>
</dbReference>
<feature type="signal peptide" evidence="1">
    <location>
        <begin position="1"/>
        <end position="20"/>
    </location>
</feature>
<sequence length="106" mass="11316">MRTIAAALLFVLGFTVSAAAQYSDTWYDGNEIHEGCQTNPFGLTLGFAVGAAESAARKGDACIPLGAKASQVRDVVCRYLEANPQSRQEPAFNLAYKAIISAWPCT</sequence>
<evidence type="ECO:0000313" key="4">
    <source>
        <dbReference type="Proteomes" id="UP001556196"/>
    </source>
</evidence>
<organism evidence="3 4">
    <name type="scientific">Mesorhizobium marinum</name>
    <dbReference type="NCBI Taxonomy" id="3228790"/>
    <lineage>
        <taxon>Bacteria</taxon>
        <taxon>Pseudomonadati</taxon>
        <taxon>Pseudomonadota</taxon>
        <taxon>Alphaproteobacteria</taxon>
        <taxon>Hyphomicrobiales</taxon>
        <taxon>Phyllobacteriaceae</taxon>
        <taxon>Mesorhizobium</taxon>
    </lineage>
</organism>
<dbReference type="Gene3D" id="1.10.890.40">
    <property type="match status" value="1"/>
</dbReference>
<feature type="domain" description="Rap1a immunity protein" evidence="2">
    <location>
        <begin position="41"/>
        <end position="105"/>
    </location>
</feature>
<name>A0ABV3R1B0_9HYPH</name>
<evidence type="ECO:0000256" key="1">
    <source>
        <dbReference type="SAM" id="SignalP"/>
    </source>
</evidence>
<accession>A0ABV3R1B0</accession>
<keyword evidence="4" id="KW-1185">Reference proteome</keyword>
<dbReference type="Proteomes" id="UP001556196">
    <property type="component" value="Unassembled WGS sequence"/>
</dbReference>
<proteinExistence type="predicted"/>
<protein>
    <submittedName>
        <fullName evidence="3">Rap1a/Tai family immunity protein</fullName>
    </submittedName>
</protein>
<gene>
    <name evidence="3" type="ORF">ABUE31_13635</name>
</gene>